<dbReference type="InterPro" id="IPR000524">
    <property type="entry name" value="Tscrpt_reg_HTH_GntR"/>
</dbReference>
<dbReference type="InterPro" id="IPR008920">
    <property type="entry name" value="TF_FadR/GntR_C"/>
</dbReference>
<evidence type="ECO:0000256" key="1">
    <source>
        <dbReference type="ARBA" id="ARBA00023015"/>
    </source>
</evidence>
<dbReference type="STRING" id="52131.GA0061100_103232"/>
<proteinExistence type="predicted"/>
<dbReference type="Gene3D" id="1.10.10.10">
    <property type="entry name" value="Winged helix-like DNA-binding domain superfamily/Winged helix DNA-binding domain"/>
    <property type="match status" value="2"/>
</dbReference>
<keyword evidence="6" id="KW-1185">Reference proteome</keyword>
<organism evidence="5 6">
    <name type="scientific">Rhizobium hainanense</name>
    <dbReference type="NCBI Taxonomy" id="52131"/>
    <lineage>
        <taxon>Bacteria</taxon>
        <taxon>Pseudomonadati</taxon>
        <taxon>Pseudomonadota</taxon>
        <taxon>Alphaproteobacteria</taxon>
        <taxon>Hyphomicrobiales</taxon>
        <taxon>Rhizobiaceae</taxon>
        <taxon>Rhizobium/Agrobacterium group</taxon>
        <taxon>Rhizobium</taxon>
    </lineage>
</organism>
<dbReference type="SMART" id="SM00895">
    <property type="entry name" value="FCD"/>
    <property type="match status" value="1"/>
</dbReference>
<dbReference type="InterPro" id="IPR036388">
    <property type="entry name" value="WH-like_DNA-bd_sf"/>
</dbReference>
<reference evidence="6" key="1">
    <citation type="submission" date="2016-08" db="EMBL/GenBank/DDBJ databases">
        <authorList>
            <person name="Varghese N."/>
            <person name="Submissions Spin"/>
        </authorList>
    </citation>
    <scope>NUCLEOTIDE SEQUENCE [LARGE SCALE GENOMIC DNA]</scope>
    <source>
        <strain evidence="6">CCBAU 57015</strain>
    </source>
</reference>
<dbReference type="Pfam" id="PF07729">
    <property type="entry name" value="FCD"/>
    <property type="match status" value="1"/>
</dbReference>
<dbReference type="Pfam" id="PF00392">
    <property type="entry name" value="GntR"/>
    <property type="match status" value="1"/>
</dbReference>
<dbReference type="AlphaFoldDB" id="A0A1C3UU45"/>
<keyword evidence="3" id="KW-0804">Transcription</keyword>
<keyword evidence="1" id="KW-0805">Transcription regulation</keyword>
<dbReference type="SUPFAM" id="SSF48008">
    <property type="entry name" value="GntR ligand-binding domain-like"/>
    <property type="match status" value="1"/>
</dbReference>
<gene>
    <name evidence="5" type="ORF">GA0061100_103232</name>
</gene>
<protein>
    <submittedName>
        <fullName evidence="5">DNA-binding transcriptional regulator, GntR family</fullName>
    </submittedName>
</protein>
<dbReference type="GO" id="GO:0003700">
    <property type="term" value="F:DNA-binding transcription factor activity"/>
    <property type="evidence" value="ECO:0007669"/>
    <property type="project" value="InterPro"/>
</dbReference>
<dbReference type="PANTHER" id="PTHR43537:SF5">
    <property type="entry name" value="UXU OPERON TRANSCRIPTIONAL REGULATOR"/>
    <property type="match status" value="1"/>
</dbReference>
<evidence type="ECO:0000259" key="4">
    <source>
        <dbReference type="PROSITE" id="PS50949"/>
    </source>
</evidence>
<feature type="domain" description="HTH gntR-type" evidence="4">
    <location>
        <begin position="56"/>
        <end position="123"/>
    </location>
</feature>
<dbReference type="Gene3D" id="1.20.120.530">
    <property type="entry name" value="GntR ligand-binding domain-like"/>
    <property type="match status" value="1"/>
</dbReference>
<keyword evidence="2 5" id="KW-0238">DNA-binding</keyword>
<dbReference type="SUPFAM" id="SSF46785">
    <property type="entry name" value="Winged helix' DNA-binding domain"/>
    <property type="match status" value="2"/>
</dbReference>
<dbReference type="PANTHER" id="PTHR43537">
    <property type="entry name" value="TRANSCRIPTIONAL REGULATOR, GNTR FAMILY"/>
    <property type="match status" value="1"/>
</dbReference>
<dbReference type="GO" id="GO:0003677">
    <property type="term" value="F:DNA binding"/>
    <property type="evidence" value="ECO:0007669"/>
    <property type="project" value="UniProtKB-KW"/>
</dbReference>
<sequence length="381" mass="42938">MSQRVNQNRDLKTYFVFNIHLFLRYVSATKRVRVRHQNDVSPLHQMTEDRARPNAQKRYEIAEDVLRSNIEDHTLPQGVVLLEGPIADILQISRAPVQRALQTLESEGLVHRFDGRGYLVGPAGRGIEPNRTDIKTLGLTIPRHADEALQSRSSWERIYNTVEADVAGCVVFGQYRIIEIELADHFNVSRTVVRDVLTRLRERGLVRKNQSSHWIAGPLTAQMIKDHYGLRGMLEPQALIAGAGRVDRERLNDLFLRLSDLERREAADHLAAQETIHADFIDICILATPNERLKESIRNNLLPVTATERLLRRLGLPGDPAIITELRLIVELLLRGAVKAAAAMMESHLEASVNRTIAQMKIVAIIPGPGVTAAYLTRVLE</sequence>
<dbReference type="EMBL" id="FMAC01000003">
    <property type="protein sequence ID" value="SCB19033.1"/>
    <property type="molecule type" value="Genomic_DNA"/>
</dbReference>
<dbReference type="Proteomes" id="UP000186228">
    <property type="component" value="Unassembled WGS sequence"/>
</dbReference>
<evidence type="ECO:0000313" key="5">
    <source>
        <dbReference type="EMBL" id="SCB19033.1"/>
    </source>
</evidence>
<dbReference type="InterPro" id="IPR011711">
    <property type="entry name" value="GntR_C"/>
</dbReference>
<dbReference type="SMART" id="SM00345">
    <property type="entry name" value="HTH_GNTR"/>
    <property type="match status" value="2"/>
</dbReference>
<name>A0A1C3UU45_9HYPH</name>
<accession>A0A1C3UU45</accession>
<evidence type="ECO:0000256" key="3">
    <source>
        <dbReference type="ARBA" id="ARBA00023163"/>
    </source>
</evidence>
<dbReference type="InterPro" id="IPR036390">
    <property type="entry name" value="WH_DNA-bd_sf"/>
</dbReference>
<evidence type="ECO:0000256" key="2">
    <source>
        <dbReference type="ARBA" id="ARBA00023125"/>
    </source>
</evidence>
<dbReference type="PROSITE" id="PS50949">
    <property type="entry name" value="HTH_GNTR"/>
    <property type="match status" value="1"/>
</dbReference>
<evidence type="ECO:0000313" key="6">
    <source>
        <dbReference type="Proteomes" id="UP000186228"/>
    </source>
</evidence>